<dbReference type="Proteomes" id="UP001224775">
    <property type="component" value="Unassembled WGS sequence"/>
</dbReference>
<dbReference type="PANTHER" id="PTHR38081">
    <property type="entry name" value="WAP DOMAIN-CONTAINING PROTEIN"/>
    <property type="match status" value="1"/>
</dbReference>
<gene>
    <name evidence="2" type="ORF">QTG54_006546</name>
</gene>
<dbReference type="PANTHER" id="PTHR38081:SF1">
    <property type="entry name" value="WAP DOMAIN-CONTAINING PROTEIN"/>
    <property type="match status" value="1"/>
</dbReference>
<comment type="caution">
    <text evidence="2">The sequence shown here is derived from an EMBL/GenBank/DDBJ whole genome shotgun (WGS) entry which is preliminary data.</text>
</comment>
<keyword evidence="1" id="KW-0732">Signal</keyword>
<evidence type="ECO:0000256" key="1">
    <source>
        <dbReference type="SAM" id="SignalP"/>
    </source>
</evidence>
<dbReference type="EMBL" id="JATAAI010000010">
    <property type="protein sequence ID" value="KAK1742949.1"/>
    <property type="molecule type" value="Genomic_DNA"/>
</dbReference>
<sequence>MMMMRPSLAAFLLHLTIIAISHAIYLDIHVPLPNDDCLMTQTLRANELLRSYSSNQNYDSEQVDLFSRHVPHITLFLADFDLELDDSNASESLSQLNVTKVDSFLAAISTINFTQVIQGLDCTVSLSTQSFIVEHNDDSNNNDKFYTINGAFTMLNVQNTPCLKALSSAILDPVESFVKRPIIVPSWAASLPEPERSAAIYRSRKYGSPNVKEGFLPHLTVGFDDPSRGSAASATYHHSSHADMNSETSMQWREDAMGQWNKGFALLMNDGCSSMVKGIAVGRNSIGGTVLANSRMRYWKVGNDLFLPHEHEAQAVII</sequence>
<name>A0AAD9DE97_9STRA</name>
<feature type="signal peptide" evidence="1">
    <location>
        <begin position="1"/>
        <end position="23"/>
    </location>
</feature>
<dbReference type="AlphaFoldDB" id="A0AAD9DE97"/>
<evidence type="ECO:0000313" key="2">
    <source>
        <dbReference type="EMBL" id="KAK1742949.1"/>
    </source>
</evidence>
<proteinExistence type="predicted"/>
<feature type="chain" id="PRO_5041955023" evidence="1">
    <location>
        <begin position="24"/>
        <end position="318"/>
    </location>
</feature>
<evidence type="ECO:0000313" key="3">
    <source>
        <dbReference type="Proteomes" id="UP001224775"/>
    </source>
</evidence>
<protein>
    <submittedName>
        <fullName evidence="2">Uncharacterized protein</fullName>
    </submittedName>
</protein>
<organism evidence="2 3">
    <name type="scientific">Skeletonema marinoi</name>
    <dbReference type="NCBI Taxonomy" id="267567"/>
    <lineage>
        <taxon>Eukaryota</taxon>
        <taxon>Sar</taxon>
        <taxon>Stramenopiles</taxon>
        <taxon>Ochrophyta</taxon>
        <taxon>Bacillariophyta</taxon>
        <taxon>Coscinodiscophyceae</taxon>
        <taxon>Thalassiosirophycidae</taxon>
        <taxon>Thalassiosirales</taxon>
        <taxon>Skeletonemataceae</taxon>
        <taxon>Skeletonema</taxon>
        <taxon>Skeletonema marinoi-dohrnii complex</taxon>
    </lineage>
</organism>
<accession>A0AAD9DE97</accession>
<reference evidence="2" key="1">
    <citation type="submission" date="2023-06" db="EMBL/GenBank/DDBJ databases">
        <title>Survivors Of The Sea: Transcriptome response of Skeletonema marinoi to long-term dormancy.</title>
        <authorList>
            <person name="Pinder M.I.M."/>
            <person name="Kourtchenko O."/>
            <person name="Robertson E.K."/>
            <person name="Larsson T."/>
            <person name="Maumus F."/>
            <person name="Osuna-Cruz C.M."/>
            <person name="Vancaester E."/>
            <person name="Stenow R."/>
            <person name="Vandepoele K."/>
            <person name="Ploug H."/>
            <person name="Bruchert V."/>
            <person name="Godhe A."/>
            <person name="Topel M."/>
        </authorList>
    </citation>
    <scope>NUCLEOTIDE SEQUENCE</scope>
    <source>
        <strain evidence="2">R05AC</strain>
    </source>
</reference>
<keyword evidence="3" id="KW-1185">Reference proteome</keyword>